<feature type="transmembrane region" description="Helical" evidence="8">
    <location>
        <begin position="134"/>
        <end position="154"/>
    </location>
</feature>
<keyword evidence="11" id="KW-1185">Reference proteome</keyword>
<sequence length="187" mass="21575">MGLMAFNRYMRICKSEQQYKRIFSPWKSRGLLACVWIFVACYTAAPKLAGVQDFVFVPGYALCAPAHLSEIGKMFHYAFVVICFLLIPLLTAIFSYIKIAKTIQQHNADASTTIQRRETFSHITTSEIKISKSLFAVVLAFMICWIPFWLIVLLRRFRLVATIPRNVELLCNFCMYFSNTVNPYMRG</sequence>
<keyword evidence="5 8" id="KW-0472">Membrane</keyword>
<evidence type="ECO:0000256" key="1">
    <source>
        <dbReference type="ARBA" id="ARBA00004141"/>
    </source>
</evidence>
<name>A0ABN8RIS3_9CNID</name>
<evidence type="ECO:0000256" key="4">
    <source>
        <dbReference type="ARBA" id="ARBA00023040"/>
    </source>
</evidence>
<dbReference type="CDD" id="cd00637">
    <property type="entry name" value="7tm_classA_rhodopsin-like"/>
    <property type="match status" value="1"/>
</dbReference>
<gene>
    <name evidence="10" type="ORF">PLOB_00021742</name>
</gene>
<keyword evidence="4" id="KW-0297">G-protein coupled receptor</keyword>
<evidence type="ECO:0000256" key="6">
    <source>
        <dbReference type="ARBA" id="ARBA00023170"/>
    </source>
</evidence>
<dbReference type="PANTHER" id="PTHR24240">
    <property type="entry name" value="OPSIN"/>
    <property type="match status" value="1"/>
</dbReference>
<comment type="caution">
    <text evidence="10">The sequence shown here is derived from an EMBL/GenBank/DDBJ whole genome shotgun (WGS) entry which is preliminary data.</text>
</comment>
<dbReference type="SUPFAM" id="SSF81321">
    <property type="entry name" value="Family A G protein-coupled receptor-like"/>
    <property type="match status" value="1"/>
</dbReference>
<reference evidence="10 11" key="1">
    <citation type="submission" date="2022-05" db="EMBL/GenBank/DDBJ databases">
        <authorList>
            <consortium name="Genoscope - CEA"/>
            <person name="William W."/>
        </authorList>
    </citation>
    <scope>NUCLEOTIDE SEQUENCE [LARGE SCALE GENOMIC DNA]</scope>
</reference>
<proteinExistence type="predicted"/>
<dbReference type="PRINTS" id="PR00237">
    <property type="entry name" value="GPCRRHODOPSN"/>
</dbReference>
<dbReference type="Pfam" id="PF00001">
    <property type="entry name" value="7tm_1"/>
    <property type="match status" value="1"/>
</dbReference>
<dbReference type="InterPro" id="IPR000276">
    <property type="entry name" value="GPCR_Rhodpsn"/>
</dbReference>
<dbReference type="InterPro" id="IPR050125">
    <property type="entry name" value="GPCR_opsins"/>
</dbReference>
<evidence type="ECO:0000256" key="3">
    <source>
        <dbReference type="ARBA" id="ARBA00022989"/>
    </source>
</evidence>
<dbReference type="EMBL" id="CALNXK010000253">
    <property type="protein sequence ID" value="CAH3179299.1"/>
    <property type="molecule type" value="Genomic_DNA"/>
</dbReference>
<dbReference type="Gene3D" id="1.20.1070.10">
    <property type="entry name" value="Rhodopsin 7-helix transmembrane proteins"/>
    <property type="match status" value="1"/>
</dbReference>
<dbReference type="Proteomes" id="UP001159405">
    <property type="component" value="Unassembled WGS sequence"/>
</dbReference>
<organism evidence="10 11">
    <name type="scientific">Porites lobata</name>
    <dbReference type="NCBI Taxonomy" id="104759"/>
    <lineage>
        <taxon>Eukaryota</taxon>
        <taxon>Metazoa</taxon>
        <taxon>Cnidaria</taxon>
        <taxon>Anthozoa</taxon>
        <taxon>Hexacorallia</taxon>
        <taxon>Scleractinia</taxon>
        <taxon>Fungiina</taxon>
        <taxon>Poritidae</taxon>
        <taxon>Porites</taxon>
    </lineage>
</organism>
<keyword evidence="3 8" id="KW-1133">Transmembrane helix</keyword>
<evidence type="ECO:0000313" key="11">
    <source>
        <dbReference type="Proteomes" id="UP001159405"/>
    </source>
</evidence>
<dbReference type="InterPro" id="IPR017452">
    <property type="entry name" value="GPCR_Rhodpsn_7TM"/>
</dbReference>
<protein>
    <recommendedName>
        <fullName evidence="9">G-protein coupled receptors family 1 profile domain-containing protein</fullName>
    </recommendedName>
</protein>
<keyword evidence="2 8" id="KW-0812">Transmembrane</keyword>
<dbReference type="PROSITE" id="PS50262">
    <property type="entry name" value="G_PROTEIN_RECEP_F1_2"/>
    <property type="match status" value="1"/>
</dbReference>
<evidence type="ECO:0000256" key="5">
    <source>
        <dbReference type="ARBA" id="ARBA00023136"/>
    </source>
</evidence>
<feature type="domain" description="G-protein coupled receptors family 1 profile" evidence="9">
    <location>
        <begin position="1"/>
        <end position="186"/>
    </location>
</feature>
<evidence type="ECO:0000256" key="7">
    <source>
        <dbReference type="ARBA" id="ARBA00023224"/>
    </source>
</evidence>
<accession>A0ABN8RIS3</accession>
<evidence type="ECO:0000256" key="8">
    <source>
        <dbReference type="SAM" id="Phobius"/>
    </source>
</evidence>
<evidence type="ECO:0000259" key="9">
    <source>
        <dbReference type="PROSITE" id="PS50262"/>
    </source>
</evidence>
<keyword evidence="7" id="KW-0807">Transducer</keyword>
<comment type="subcellular location">
    <subcellularLocation>
        <location evidence="1">Membrane</location>
        <topology evidence="1">Multi-pass membrane protein</topology>
    </subcellularLocation>
</comment>
<feature type="transmembrane region" description="Helical" evidence="8">
    <location>
        <begin position="74"/>
        <end position="97"/>
    </location>
</feature>
<keyword evidence="6" id="KW-0675">Receptor</keyword>
<evidence type="ECO:0000313" key="10">
    <source>
        <dbReference type="EMBL" id="CAH3179299.1"/>
    </source>
</evidence>
<evidence type="ECO:0000256" key="2">
    <source>
        <dbReference type="ARBA" id="ARBA00022692"/>
    </source>
</evidence>